<gene>
    <name evidence="7" type="ORF">E6K76_05965</name>
</gene>
<evidence type="ECO:0000256" key="6">
    <source>
        <dbReference type="SAM" id="Phobius"/>
    </source>
</evidence>
<name>A0A538T5W1_UNCEI</name>
<sequence length="512" mass="53889">MPRGLALRFARNAAYIVFGRIWSILLWVALTPFILHQLGPERFGVWSLLFLLSSYFLTFDLGLGPSVVKFTAQYAMAGELDRLRDTLAGITRLYLFLGALWVAAIVAIHPLLLAWLKITPPYREEVRFAILVSAVVFAFANLVSVGMGILNGLQRMGTQNAVLVGASLPQIVILVAGLKAGYGLYAVVASTAVYWAVAALAILYALGKMAPSLSWPSVHLPKGGSPWLRFSSTIQASNVIAMAQQQVDKILLVIWAGVRAVTHFELGFRVANAVQSLPTLALIPLLPTFAELEVSGDRDRFRRLSRRGTGLLAAFAFALASGAIPAAPLLIRAWVGPGYGTAAGLAQWLLAGLALNLCTGVATSAGRAAGRPGLEILPGLIALTVHVVASAILIGRYGPLGVGPAFFAAMVVWAVLFLLRFSAAFEIPPGRMLAAAFAVPGLAVGPAIACGAFVVARWPEAWVTSRVAALAGAAAGGTAGAAVFALLSWILRRIPPLRGLAAAEPARGPIPS</sequence>
<evidence type="ECO:0000313" key="8">
    <source>
        <dbReference type="Proteomes" id="UP000316852"/>
    </source>
</evidence>
<feature type="transmembrane region" description="Helical" evidence="6">
    <location>
        <begin position="374"/>
        <end position="394"/>
    </location>
</feature>
<feature type="transmembrane region" description="Helical" evidence="6">
    <location>
        <begin position="93"/>
        <end position="116"/>
    </location>
</feature>
<dbReference type="InterPro" id="IPR050833">
    <property type="entry name" value="Poly_Biosynth_Transport"/>
</dbReference>
<dbReference type="Proteomes" id="UP000316852">
    <property type="component" value="Unassembled WGS sequence"/>
</dbReference>
<dbReference type="EMBL" id="VBOW01000026">
    <property type="protein sequence ID" value="TMQ59021.1"/>
    <property type="molecule type" value="Genomic_DNA"/>
</dbReference>
<feature type="transmembrane region" description="Helical" evidence="6">
    <location>
        <begin position="12"/>
        <end position="35"/>
    </location>
</feature>
<dbReference type="AlphaFoldDB" id="A0A538T5W1"/>
<feature type="transmembrane region" description="Helical" evidence="6">
    <location>
        <begin position="47"/>
        <end position="72"/>
    </location>
</feature>
<dbReference type="GO" id="GO:0005886">
    <property type="term" value="C:plasma membrane"/>
    <property type="evidence" value="ECO:0007669"/>
    <property type="project" value="UniProtKB-SubCell"/>
</dbReference>
<feature type="transmembrane region" description="Helical" evidence="6">
    <location>
        <begin position="184"/>
        <end position="206"/>
    </location>
</feature>
<evidence type="ECO:0000256" key="4">
    <source>
        <dbReference type="ARBA" id="ARBA00022989"/>
    </source>
</evidence>
<evidence type="ECO:0000256" key="1">
    <source>
        <dbReference type="ARBA" id="ARBA00004651"/>
    </source>
</evidence>
<comment type="subcellular location">
    <subcellularLocation>
        <location evidence="1">Cell membrane</location>
        <topology evidence="1">Multi-pass membrane protein</topology>
    </subcellularLocation>
</comment>
<reference evidence="7 8" key="1">
    <citation type="journal article" date="2019" name="Nat. Microbiol.">
        <title>Mediterranean grassland soil C-N compound turnover is dependent on rainfall and depth, and is mediated by genomically divergent microorganisms.</title>
        <authorList>
            <person name="Diamond S."/>
            <person name="Andeer P.F."/>
            <person name="Li Z."/>
            <person name="Crits-Christoph A."/>
            <person name="Burstein D."/>
            <person name="Anantharaman K."/>
            <person name="Lane K.R."/>
            <person name="Thomas B.C."/>
            <person name="Pan C."/>
            <person name="Northen T.R."/>
            <person name="Banfield J.F."/>
        </authorList>
    </citation>
    <scope>NUCLEOTIDE SEQUENCE [LARGE SCALE GENOMIC DNA]</scope>
    <source>
        <strain evidence="7">WS_6</strain>
    </source>
</reference>
<protein>
    <recommendedName>
        <fullName evidence="9">Polysaccharide biosynthesis protein C-terminal domain-containing protein</fullName>
    </recommendedName>
</protein>
<keyword evidence="5 6" id="KW-0472">Membrane</keyword>
<evidence type="ECO:0008006" key="9">
    <source>
        <dbReference type="Google" id="ProtNLM"/>
    </source>
</evidence>
<evidence type="ECO:0000256" key="2">
    <source>
        <dbReference type="ARBA" id="ARBA00022475"/>
    </source>
</evidence>
<feature type="transmembrane region" description="Helical" evidence="6">
    <location>
        <begin position="341"/>
        <end position="362"/>
    </location>
</feature>
<evidence type="ECO:0000313" key="7">
    <source>
        <dbReference type="EMBL" id="TMQ59021.1"/>
    </source>
</evidence>
<organism evidence="7 8">
    <name type="scientific">Eiseniibacteriota bacterium</name>
    <dbReference type="NCBI Taxonomy" id="2212470"/>
    <lineage>
        <taxon>Bacteria</taxon>
        <taxon>Candidatus Eiseniibacteriota</taxon>
    </lineage>
</organism>
<proteinExistence type="predicted"/>
<evidence type="ECO:0000256" key="5">
    <source>
        <dbReference type="ARBA" id="ARBA00023136"/>
    </source>
</evidence>
<feature type="transmembrane region" description="Helical" evidence="6">
    <location>
        <begin position="433"/>
        <end position="455"/>
    </location>
</feature>
<keyword evidence="4 6" id="KW-1133">Transmembrane helix</keyword>
<feature type="transmembrane region" description="Helical" evidence="6">
    <location>
        <begin position="400"/>
        <end position="421"/>
    </location>
</feature>
<comment type="caution">
    <text evidence="7">The sequence shown here is derived from an EMBL/GenBank/DDBJ whole genome shotgun (WGS) entry which is preliminary data.</text>
</comment>
<feature type="transmembrane region" description="Helical" evidence="6">
    <location>
        <begin position="310"/>
        <end position="335"/>
    </location>
</feature>
<dbReference type="PANTHER" id="PTHR30250:SF26">
    <property type="entry name" value="PSMA PROTEIN"/>
    <property type="match status" value="1"/>
</dbReference>
<accession>A0A538T5W1</accession>
<feature type="transmembrane region" description="Helical" evidence="6">
    <location>
        <begin position="128"/>
        <end position="149"/>
    </location>
</feature>
<feature type="transmembrane region" description="Helical" evidence="6">
    <location>
        <begin position="161"/>
        <end position="178"/>
    </location>
</feature>
<dbReference type="PANTHER" id="PTHR30250">
    <property type="entry name" value="PST FAMILY PREDICTED COLANIC ACID TRANSPORTER"/>
    <property type="match status" value="1"/>
</dbReference>
<keyword evidence="2" id="KW-1003">Cell membrane</keyword>
<evidence type="ECO:0000256" key="3">
    <source>
        <dbReference type="ARBA" id="ARBA00022692"/>
    </source>
</evidence>
<keyword evidence="3 6" id="KW-0812">Transmembrane</keyword>
<feature type="transmembrane region" description="Helical" evidence="6">
    <location>
        <begin position="467"/>
        <end position="491"/>
    </location>
</feature>